<gene>
    <name evidence="6" type="ORF">SAMN04489725_11662</name>
</gene>
<comment type="catalytic activity">
    <reaction evidence="4">
        <text>ATP + (deoxyribonucleotide)n-3'-hydroxyl + 5'-phospho-(deoxyribonucleotide)m = (deoxyribonucleotide)n+m + AMP + diphosphate.</text>
        <dbReference type="EC" id="6.5.1.1"/>
    </reaction>
</comment>
<dbReference type="RefSeq" id="WP_074693517.1">
    <property type="nucleotide sequence ID" value="NZ_FNOJ01000016.1"/>
</dbReference>
<dbReference type="EMBL" id="FNOJ01000016">
    <property type="protein sequence ID" value="SDW83329.1"/>
    <property type="molecule type" value="Genomic_DNA"/>
</dbReference>
<feature type="domain" description="ATP-dependent DNA ligase family profile" evidence="5">
    <location>
        <begin position="107"/>
        <end position="225"/>
    </location>
</feature>
<dbReference type="PANTHER" id="PTHR45674:SF4">
    <property type="entry name" value="DNA LIGASE 1"/>
    <property type="match status" value="1"/>
</dbReference>
<evidence type="ECO:0000256" key="3">
    <source>
        <dbReference type="ARBA" id="ARBA00022598"/>
    </source>
</evidence>
<dbReference type="Proteomes" id="UP000182589">
    <property type="component" value="Unassembled WGS sequence"/>
</dbReference>
<protein>
    <recommendedName>
        <fullName evidence="2">DNA ligase (ATP)</fullName>
        <ecNumber evidence="2">6.5.1.1</ecNumber>
    </recommendedName>
</protein>
<accession>A0A1H2WTP5</accession>
<proteinExistence type="inferred from homology"/>
<evidence type="ECO:0000256" key="2">
    <source>
        <dbReference type="ARBA" id="ARBA00012727"/>
    </source>
</evidence>
<dbReference type="Gene3D" id="3.30.1490.70">
    <property type="match status" value="1"/>
</dbReference>
<dbReference type="CDD" id="cd07906">
    <property type="entry name" value="Adenylation_DNA_ligase_LigD_LigC"/>
    <property type="match status" value="1"/>
</dbReference>
<dbReference type="Gene3D" id="3.30.470.30">
    <property type="entry name" value="DNA ligase/mRNA capping enzyme"/>
    <property type="match status" value="1"/>
</dbReference>
<dbReference type="Gene3D" id="2.40.50.140">
    <property type="entry name" value="Nucleic acid-binding proteins"/>
    <property type="match status" value="1"/>
</dbReference>
<dbReference type="InterPro" id="IPR012340">
    <property type="entry name" value="NA-bd_OB-fold"/>
</dbReference>
<dbReference type="SUPFAM" id="SSF56091">
    <property type="entry name" value="DNA ligase/mRNA capping enzyme, catalytic domain"/>
    <property type="match status" value="1"/>
</dbReference>
<dbReference type="GO" id="GO:0005524">
    <property type="term" value="F:ATP binding"/>
    <property type="evidence" value="ECO:0007669"/>
    <property type="project" value="InterPro"/>
</dbReference>
<dbReference type="SUPFAM" id="SSF50249">
    <property type="entry name" value="Nucleic acid-binding proteins"/>
    <property type="match status" value="1"/>
</dbReference>
<dbReference type="InterPro" id="IPR012310">
    <property type="entry name" value="DNA_ligase_ATP-dep_cent"/>
</dbReference>
<comment type="similarity">
    <text evidence="1">Belongs to the ATP-dependent DNA ligase family.</text>
</comment>
<dbReference type="EC" id="6.5.1.1" evidence="2"/>
<dbReference type="Pfam" id="PF01068">
    <property type="entry name" value="DNA_ligase_A_M"/>
    <property type="match status" value="1"/>
</dbReference>
<evidence type="ECO:0000256" key="1">
    <source>
        <dbReference type="ARBA" id="ARBA00007572"/>
    </source>
</evidence>
<evidence type="ECO:0000313" key="7">
    <source>
        <dbReference type="Proteomes" id="UP000182589"/>
    </source>
</evidence>
<evidence type="ECO:0000256" key="4">
    <source>
        <dbReference type="ARBA" id="ARBA00034003"/>
    </source>
</evidence>
<reference evidence="7" key="1">
    <citation type="submission" date="2016-10" db="EMBL/GenBank/DDBJ databases">
        <authorList>
            <person name="Varghese N."/>
        </authorList>
    </citation>
    <scope>NUCLEOTIDE SEQUENCE [LARGE SCALE GENOMIC DNA]</scope>
    <source>
        <strain evidence="7">DSM 12489</strain>
    </source>
</reference>
<evidence type="ECO:0000313" key="6">
    <source>
        <dbReference type="EMBL" id="SDW83329.1"/>
    </source>
</evidence>
<dbReference type="STRING" id="89784.SAMN04489725_11662"/>
<name>A0A1H2WTP5_9BACL</name>
<dbReference type="PROSITE" id="PS50160">
    <property type="entry name" value="DNA_LIGASE_A3"/>
    <property type="match status" value="1"/>
</dbReference>
<keyword evidence="7" id="KW-1185">Reference proteome</keyword>
<sequence>MELFRPFEPVQTDTLPTGSNWIGQVKWDGVRIVAHAREGQVNLVNRHGRDRTKAYPELVESLAPLARQGCILDGEVVAFAHGKPSFYRVLQRDRARHPANVQLLCSQLPVVYMVFDIVWARGRPLHGLPFADRQEHLTTILKENEFVRLVASEPDIESLWRAVCDIGMEGIVVKDVTSTYAFGGKDRRWQKRKHRRNAAAVIGGVAVKDGQYSALLLGVYDGRGQLQYIGRTGAGTLGTRQWVELMQQALAYSSTSCPFAHLPARMPREVIWTMPIISVKVSFLEWTPDGTLRHPLLEGVLEISPQMCTMDGADA</sequence>
<keyword evidence="3" id="KW-0436">Ligase</keyword>
<evidence type="ECO:0000259" key="5">
    <source>
        <dbReference type="PROSITE" id="PS50160"/>
    </source>
</evidence>
<dbReference type="GO" id="GO:0003910">
    <property type="term" value="F:DNA ligase (ATP) activity"/>
    <property type="evidence" value="ECO:0007669"/>
    <property type="project" value="UniProtKB-EC"/>
</dbReference>
<dbReference type="GO" id="GO:0006310">
    <property type="term" value="P:DNA recombination"/>
    <property type="evidence" value="ECO:0007669"/>
    <property type="project" value="InterPro"/>
</dbReference>
<dbReference type="CDD" id="cd07971">
    <property type="entry name" value="OBF_DNA_ligase_LigD"/>
    <property type="match status" value="1"/>
</dbReference>
<dbReference type="PANTHER" id="PTHR45674">
    <property type="entry name" value="DNA LIGASE 1/3 FAMILY MEMBER"/>
    <property type="match status" value="1"/>
</dbReference>
<dbReference type="InterPro" id="IPR012309">
    <property type="entry name" value="DNA_ligase_ATP-dep_C"/>
</dbReference>
<dbReference type="GO" id="GO:0006281">
    <property type="term" value="P:DNA repair"/>
    <property type="evidence" value="ECO:0007669"/>
    <property type="project" value="InterPro"/>
</dbReference>
<dbReference type="InterPro" id="IPR050191">
    <property type="entry name" value="ATP-dep_DNA_ligase"/>
</dbReference>
<dbReference type="Pfam" id="PF04679">
    <property type="entry name" value="DNA_ligase_A_C"/>
    <property type="match status" value="1"/>
</dbReference>
<dbReference type="AlphaFoldDB" id="A0A1H2WTP5"/>
<organism evidence="6 7">
    <name type="scientific">Alicyclobacillus hesperidum</name>
    <dbReference type="NCBI Taxonomy" id="89784"/>
    <lineage>
        <taxon>Bacteria</taxon>
        <taxon>Bacillati</taxon>
        <taxon>Bacillota</taxon>
        <taxon>Bacilli</taxon>
        <taxon>Bacillales</taxon>
        <taxon>Alicyclobacillaceae</taxon>
        <taxon>Alicyclobacillus</taxon>
    </lineage>
</organism>